<name>A0A410H3J1_9GAMM</name>
<dbReference type="SUPFAM" id="SSF55120">
    <property type="entry name" value="Pseudouridine synthase"/>
    <property type="match status" value="1"/>
</dbReference>
<dbReference type="Proteomes" id="UP000285478">
    <property type="component" value="Chromosome"/>
</dbReference>
<dbReference type="Gene3D" id="3.30.2350.10">
    <property type="entry name" value="Pseudouridine synthase"/>
    <property type="match status" value="1"/>
</dbReference>
<dbReference type="InterPro" id="IPR050188">
    <property type="entry name" value="RluA_PseudoU_synthase"/>
</dbReference>
<dbReference type="GO" id="GO:0140098">
    <property type="term" value="F:catalytic activity, acting on RNA"/>
    <property type="evidence" value="ECO:0007669"/>
    <property type="project" value="UniProtKB-ARBA"/>
</dbReference>
<keyword evidence="4" id="KW-1185">Reference proteome</keyword>
<dbReference type="NCBIfam" id="TIGR01621">
    <property type="entry name" value="RluA-like"/>
    <property type="match status" value="1"/>
</dbReference>
<dbReference type="InterPro" id="IPR006508">
    <property type="entry name" value="PsdUridine_synth_RluA-like"/>
</dbReference>
<dbReference type="InterPro" id="IPR020103">
    <property type="entry name" value="PsdUridine_synth_cat_dom_sf"/>
</dbReference>
<evidence type="ECO:0000256" key="1">
    <source>
        <dbReference type="ARBA" id="ARBA00010876"/>
    </source>
</evidence>
<feature type="domain" description="Pseudouridine synthase RsuA/RluA-like" evidence="2">
    <location>
        <begin position="13"/>
        <end position="161"/>
    </location>
</feature>
<evidence type="ECO:0000313" key="4">
    <source>
        <dbReference type="Proteomes" id="UP000285478"/>
    </source>
</evidence>
<sequence length="241" mass="27934">MAQRISAVFQGQDFWVVNKPSGLDFHSEADEAGEKQPGLAVLLQQQYELPELYPVHRLDKMTSGLVVFALNLLAAQRFQMLFEQRDVEKYYLAISTHKPKKKQGWVKGDMLPARRGSWKLATTQTNPAVTQFISQSCRPNERWFLLKPHTGKTHQLRVALKSLGAPIAGDRRYDAVEKAQHEDRGYLHAYALRFEYEGEDYEFVLKPEQGERFLSDAADACLIEWQAPWRFFKMKEKQDDR</sequence>
<proteinExistence type="inferred from homology"/>
<protein>
    <submittedName>
        <fullName evidence="3">TIGR01621 family pseudouridine synthase</fullName>
    </submittedName>
</protein>
<organism evidence="3 4">
    <name type="scientific">Hydrogenovibrio thermophilus</name>
    <dbReference type="NCBI Taxonomy" id="265883"/>
    <lineage>
        <taxon>Bacteria</taxon>
        <taxon>Pseudomonadati</taxon>
        <taxon>Pseudomonadota</taxon>
        <taxon>Gammaproteobacteria</taxon>
        <taxon>Thiotrichales</taxon>
        <taxon>Piscirickettsiaceae</taxon>
        <taxon>Hydrogenovibrio</taxon>
    </lineage>
</organism>
<accession>A0A410H3J1</accession>
<dbReference type="RefSeq" id="WP_128384945.1">
    <property type="nucleotide sequence ID" value="NZ_CP035033.1"/>
</dbReference>
<dbReference type="InterPro" id="IPR006145">
    <property type="entry name" value="PsdUridine_synth_RsuA/RluA"/>
</dbReference>
<reference evidence="3 4" key="1">
    <citation type="journal article" date="2018" name="Environ. Microbiol.">
        <title>Genomes of ubiquitous marine and hypersaline Hydrogenovibrio, Thiomicrorhabdus and Thiomicrospira spp. encode a diversity of mechanisms to sustain chemolithoautotrophy in heterogeneous environments.</title>
        <authorList>
            <person name="Scott K.M."/>
            <person name="Williams J."/>
            <person name="Porter C.M.B."/>
            <person name="Russel S."/>
            <person name="Harmer T.L."/>
            <person name="Paul J.H."/>
            <person name="Antonen K.M."/>
            <person name="Bridges M.K."/>
            <person name="Camper G.J."/>
            <person name="Campla C.K."/>
            <person name="Casella L.G."/>
            <person name="Chase E."/>
            <person name="Conrad J.W."/>
            <person name="Cruz M.C."/>
            <person name="Dunlap D.S."/>
            <person name="Duran L."/>
            <person name="Fahsbender E.M."/>
            <person name="Goldsmith D.B."/>
            <person name="Keeley R.F."/>
            <person name="Kondoff M.R."/>
            <person name="Kussy B.I."/>
            <person name="Lane M.K."/>
            <person name="Lawler S."/>
            <person name="Leigh B.A."/>
            <person name="Lewis C."/>
            <person name="Lostal L.M."/>
            <person name="Marking D."/>
            <person name="Mancera P.A."/>
            <person name="McClenthan E.C."/>
            <person name="McIntyre E.A."/>
            <person name="Mine J.A."/>
            <person name="Modi S."/>
            <person name="Moore B.D."/>
            <person name="Morgan W.A."/>
            <person name="Nelson K.M."/>
            <person name="Nguyen K.N."/>
            <person name="Ogburn N."/>
            <person name="Parrino D.G."/>
            <person name="Pedapudi A.D."/>
            <person name="Pelham R.P."/>
            <person name="Preece A.M."/>
            <person name="Rampersad E.A."/>
            <person name="Richardson J.C."/>
            <person name="Rodgers C.M."/>
            <person name="Schaffer B.L."/>
            <person name="Sheridan N.E."/>
            <person name="Solone M.R."/>
            <person name="Staley Z.R."/>
            <person name="Tabuchi M."/>
            <person name="Waide R.J."/>
            <person name="Wanjugi P.W."/>
            <person name="Young S."/>
            <person name="Clum A."/>
            <person name="Daum C."/>
            <person name="Huntemann M."/>
            <person name="Ivanova N."/>
            <person name="Kyrpides N."/>
            <person name="Mikhailova N."/>
            <person name="Palaniappan K."/>
            <person name="Pillay M."/>
            <person name="Reddy T.B.K."/>
            <person name="Shapiro N."/>
            <person name="Stamatis D."/>
            <person name="Varghese N."/>
            <person name="Woyke T."/>
            <person name="Boden R."/>
            <person name="Freyermuth S.K."/>
            <person name="Kerfeld C.A."/>
        </authorList>
    </citation>
    <scope>NUCLEOTIDE SEQUENCE [LARGE SCALE GENOMIC DNA]</scope>
    <source>
        <strain evidence="3 4">JR-2</strain>
    </source>
</reference>
<dbReference type="AlphaFoldDB" id="A0A410H3J1"/>
<dbReference type="GO" id="GO:0000455">
    <property type="term" value="P:enzyme-directed rRNA pseudouridine synthesis"/>
    <property type="evidence" value="ECO:0007669"/>
    <property type="project" value="TreeGrafter"/>
</dbReference>
<gene>
    <name evidence="3" type="ORF">EPV75_07265</name>
</gene>
<dbReference type="Pfam" id="PF00849">
    <property type="entry name" value="PseudoU_synth_2"/>
    <property type="match status" value="1"/>
</dbReference>
<dbReference type="PANTHER" id="PTHR21600:SF87">
    <property type="entry name" value="RNA PSEUDOURIDYLATE SYNTHASE DOMAIN-CONTAINING PROTEIN 1"/>
    <property type="match status" value="1"/>
</dbReference>
<dbReference type="EMBL" id="CP035033">
    <property type="protein sequence ID" value="QAB15476.1"/>
    <property type="molecule type" value="Genomic_DNA"/>
</dbReference>
<dbReference type="GO" id="GO:0003723">
    <property type="term" value="F:RNA binding"/>
    <property type="evidence" value="ECO:0007669"/>
    <property type="project" value="InterPro"/>
</dbReference>
<dbReference type="PANTHER" id="PTHR21600">
    <property type="entry name" value="MITOCHONDRIAL RNA PSEUDOURIDINE SYNTHASE"/>
    <property type="match status" value="1"/>
</dbReference>
<dbReference type="CDD" id="cd02869">
    <property type="entry name" value="PseudoU_synth_RluA_like"/>
    <property type="match status" value="1"/>
</dbReference>
<dbReference type="InterPro" id="IPR006224">
    <property type="entry name" value="PsdUridine_synth_RluA-like_CS"/>
</dbReference>
<dbReference type="PROSITE" id="PS01129">
    <property type="entry name" value="PSI_RLU"/>
    <property type="match status" value="1"/>
</dbReference>
<evidence type="ECO:0000313" key="3">
    <source>
        <dbReference type="EMBL" id="QAB15476.1"/>
    </source>
</evidence>
<evidence type="ECO:0000259" key="2">
    <source>
        <dbReference type="Pfam" id="PF00849"/>
    </source>
</evidence>
<dbReference type="KEGG" id="htr:EPV75_07265"/>
<comment type="similarity">
    <text evidence="1">Belongs to the pseudouridine synthase RluA family.</text>
</comment>
<dbReference type="GO" id="GO:0009982">
    <property type="term" value="F:pseudouridine synthase activity"/>
    <property type="evidence" value="ECO:0007669"/>
    <property type="project" value="InterPro"/>
</dbReference>